<dbReference type="GO" id="GO:0005524">
    <property type="term" value="F:ATP binding"/>
    <property type="evidence" value="ECO:0007669"/>
    <property type="project" value="UniProtKB-KW"/>
</dbReference>
<evidence type="ECO:0000256" key="11">
    <source>
        <dbReference type="ARBA" id="ARBA00023136"/>
    </source>
</evidence>
<keyword evidence="9 13" id="KW-1133">Transmembrane helix</keyword>
<evidence type="ECO:0000256" key="7">
    <source>
        <dbReference type="ARBA" id="ARBA00022777"/>
    </source>
</evidence>
<evidence type="ECO:0000256" key="12">
    <source>
        <dbReference type="SAM" id="Coils"/>
    </source>
</evidence>
<evidence type="ECO:0000256" key="1">
    <source>
        <dbReference type="ARBA" id="ARBA00004651"/>
    </source>
</evidence>
<dbReference type="SUPFAM" id="SSF55874">
    <property type="entry name" value="ATPase domain of HSP90 chaperone/DNA topoisomerase II/histidine kinase"/>
    <property type="match status" value="1"/>
</dbReference>
<dbReference type="CDD" id="cd06225">
    <property type="entry name" value="HAMP"/>
    <property type="match status" value="1"/>
</dbReference>
<proteinExistence type="predicted"/>
<protein>
    <submittedName>
        <fullName evidence="15">Two-component system, sensor histidine kinase YesM</fullName>
    </submittedName>
</protein>
<dbReference type="PROSITE" id="PS50885">
    <property type="entry name" value="HAMP"/>
    <property type="match status" value="1"/>
</dbReference>
<evidence type="ECO:0000256" key="6">
    <source>
        <dbReference type="ARBA" id="ARBA00022741"/>
    </source>
</evidence>
<evidence type="ECO:0000256" key="13">
    <source>
        <dbReference type="SAM" id="Phobius"/>
    </source>
</evidence>
<dbReference type="EMBL" id="FOFU01000018">
    <property type="protein sequence ID" value="SEQ91555.1"/>
    <property type="molecule type" value="Genomic_DNA"/>
</dbReference>
<feature type="transmembrane region" description="Helical" evidence="13">
    <location>
        <begin position="297"/>
        <end position="319"/>
    </location>
</feature>
<name>A0A1H9JYF5_9SPIR</name>
<evidence type="ECO:0000313" key="15">
    <source>
        <dbReference type="EMBL" id="SEQ91555.1"/>
    </source>
</evidence>
<dbReference type="InterPro" id="IPR003594">
    <property type="entry name" value="HATPase_dom"/>
</dbReference>
<dbReference type="SUPFAM" id="SSF158472">
    <property type="entry name" value="HAMP domain-like"/>
    <property type="match status" value="1"/>
</dbReference>
<evidence type="ECO:0000256" key="2">
    <source>
        <dbReference type="ARBA" id="ARBA00022475"/>
    </source>
</evidence>
<dbReference type="Pfam" id="PF00672">
    <property type="entry name" value="HAMP"/>
    <property type="match status" value="1"/>
</dbReference>
<dbReference type="OrthoDB" id="370211at2"/>
<sequence length="602" mass="70582">MIRMNFSQKLVFAYTCIVVIPLFILVITAMGLIRRSRVEELEANSEGLLTENYEQVQKNIQSFNLFEQLVKSNKRLMLFFTIPERSNEDEIIDTMISETTMLERTLETVPNIYGLRVFSDNSLIPERWPVFMNSSRTDLESLDRWEYSYTADYLGNQGSLKYESVCSTRRLENNHREIGYIQIAMKTSDFFPFLFKKINEYNDDYAFREVLNEQTNKMELIPITNEIVERSRAPLSPELFEDFYRTVYRRKQGEILNSGKMILRHKEDIRYSSWIRVPDMNIILLHTCSSEEMQRSFFLIQAGILVGLGLTVFLLYFLVRYLTSRLMGRVYNLIGGMKQVQEGNLEACVEVTGHDEVTEAQHTFNRMTEQLRNQIEEIKKEQHLIADTEMKAMQNQINAHFLYNALETIKMQAVIAGETDVEESINVLGKLMHYCLRWRVHTVTLEEEVDYIRSYVYLLNIRNDYVISLQTEIHDEYKNIVIPKMSLQPLVENAFFYAIEPRGKDAVIRVYTEEGTQSDRIWLCVRDFGKGIPKEKQEELMTYLSDDNYERDSQGSIGLKNIQQRLSMFCGKDYRMIIESRKGEGTLIKIPVPRNLKNTLGE</sequence>
<keyword evidence="10" id="KW-0902">Two-component regulatory system</keyword>
<dbReference type="Proteomes" id="UP000182360">
    <property type="component" value="Unassembled WGS sequence"/>
</dbReference>
<keyword evidence="2" id="KW-1003">Cell membrane</keyword>
<keyword evidence="6" id="KW-0547">Nucleotide-binding</keyword>
<dbReference type="PANTHER" id="PTHR34220:SF11">
    <property type="entry name" value="SENSOR PROTEIN KINASE HPTS"/>
    <property type="match status" value="1"/>
</dbReference>
<evidence type="ECO:0000256" key="3">
    <source>
        <dbReference type="ARBA" id="ARBA00022553"/>
    </source>
</evidence>
<evidence type="ECO:0000256" key="9">
    <source>
        <dbReference type="ARBA" id="ARBA00022989"/>
    </source>
</evidence>
<accession>A0A1H9JYF5</accession>
<feature type="coiled-coil region" evidence="12">
    <location>
        <begin position="357"/>
        <end position="391"/>
    </location>
</feature>
<reference evidence="15 16" key="1">
    <citation type="submission" date="2016-10" db="EMBL/GenBank/DDBJ databases">
        <authorList>
            <person name="de Groot N.N."/>
        </authorList>
    </citation>
    <scope>NUCLEOTIDE SEQUENCE [LARGE SCALE GENOMIC DNA]</scope>
    <source>
        <strain evidence="15 16">B25</strain>
    </source>
</reference>
<dbReference type="GO" id="GO:0005886">
    <property type="term" value="C:plasma membrane"/>
    <property type="evidence" value="ECO:0007669"/>
    <property type="project" value="UniProtKB-SubCell"/>
</dbReference>
<keyword evidence="12" id="KW-0175">Coiled coil</keyword>
<evidence type="ECO:0000256" key="8">
    <source>
        <dbReference type="ARBA" id="ARBA00022840"/>
    </source>
</evidence>
<gene>
    <name evidence="15" type="ORF">SAMN04487977_1186</name>
</gene>
<keyword evidence="11 13" id="KW-0472">Membrane</keyword>
<dbReference type="Pfam" id="PF02518">
    <property type="entry name" value="HATPase_c"/>
    <property type="match status" value="1"/>
</dbReference>
<dbReference type="GO" id="GO:0000155">
    <property type="term" value="F:phosphorelay sensor kinase activity"/>
    <property type="evidence" value="ECO:0007669"/>
    <property type="project" value="InterPro"/>
</dbReference>
<keyword evidence="7 15" id="KW-0418">Kinase</keyword>
<dbReference type="Gene3D" id="3.30.565.10">
    <property type="entry name" value="Histidine kinase-like ATPase, C-terminal domain"/>
    <property type="match status" value="1"/>
</dbReference>
<keyword evidence="8" id="KW-0067">ATP-binding</keyword>
<evidence type="ECO:0000256" key="10">
    <source>
        <dbReference type="ARBA" id="ARBA00023012"/>
    </source>
</evidence>
<dbReference type="AlphaFoldDB" id="A0A1H9JYF5"/>
<feature type="domain" description="HAMP" evidence="14">
    <location>
        <begin position="324"/>
        <end position="376"/>
    </location>
</feature>
<comment type="subcellular location">
    <subcellularLocation>
        <location evidence="1">Cell membrane</location>
        <topology evidence="1">Multi-pass membrane protein</topology>
    </subcellularLocation>
</comment>
<dbReference type="PANTHER" id="PTHR34220">
    <property type="entry name" value="SENSOR HISTIDINE KINASE YPDA"/>
    <property type="match status" value="1"/>
</dbReference>
<evidence type="ECO:0000313" key="16">
    <source>
        <dbReference type="Proteomes" id="UP000182360"/>
    </source>
</evidence>
<keyword evidence="16" id="KW-1185">Reference proteome</keyword>
<dbReference type="Gene3D" id="6.10.340.10">
    <property type="match status" value="1"/>
</dbReference>
<dbReference type="InterPro" id="IPR010559">
    <property type="entry name" value="Sig_transdc_His_kin_internal"/>
</dbReference>
<organism evidence="15 16">
    <name type="scientific">Treponema bryantii</name>
    <dbReference type="NCBI Taxonomy" id="163"/>
    <lineage>
        <taxon>Bacteria</taxon>
        <taxon>Pseudomonadati</taxon>
        <taxon>Spirochaetota</taxon>
        <taxon>Spirochaetia</taxon>
        <taxon>Spirochaetales</taxon>
        <taxon>Treponemataceae</taxon>
        <taxon>Treponema</taxon>
    </lineage>
</organism>
<dbReference type="Pfam" id="PF06580">
    <property type="entry name" value="His_kinase"/>
    <property type="match status" value="1"/>
</dbReference>
<keyword evidence="4" id="KW-0808">Transferase</keyword>
<dbReference type="STRING" id="163.SAMN04487775_10191"/>
<evidence type="ECO:0000256" key="4">
    <source>
        <dbReference type="ARBA" id="ARBA00022679"/>
    </source>
</evidence>
<evidence type="ECO:0000256" key="5">
    <source>
        <dbReference type="ARBA" id="ARBA00022692"/>
    </source>
</evidence>
<dbReference type="SMART" id="SM00304">
    <property type="entry name" value="HAMP"/>
    <property type="match status" value="1"/>
</dbReference>
<keyword evidence="5 13" id="KW-0812">Transmembrane</keyword>
<dbReference type="InterPro" id="IPR050640">
    <property type="entry name" value="Bact_2-comp_sensor_kinase"/>
</dbReference>
<dbReference type="InterPro" id="IPR003660">
    <property type="entry name" value="HAMP_dom"/>
</dbReference>
<dbReference type="InterPro" id="IPR036890">
    <property type="entry name" value="HATPase_C_sf"/>
</dbReference>
<feature type="transmembrane region" description="Helical" evidence="13">
    <location>
        <begin position="12"/>
        <end position="33"/>
    </location>
</feature>
<keyword evidence="3" id="KW-0597">Phosphoprotein</keyword>
<evidence type="ECO:0000259" key="14">
    <source>
        <dbReference type="PROSITE" id="PS50885"/>
    </source>
</evidence>